<evidence type="ECO:0000313" key="4">
    <source>
        <dbReference type="EMBL" id="ABK93920.1"/>
    </source>
</evidence>
<proteinExistence type="evidence at transcript level"/>
<protein>
    <recommendedName>
        <fullName evidence="3">t-SNARE coiled-coil homology domain-containing protein</fullName>
    </recommendedName>
</protein>
<dbReference type="EMBL" id="EF145792">
    <property type="protein sequence ID" value="ABK93920.1"/>
    <property type="molecule type" value="mRNA"/>
</dbReference>
<reference evidence="4" key="1">
    <citation type="journal article" date="2008" name="BMC Genomics">
        <title>Analysis of 4,664 high-quality sequence-finished poplar full-length cDNA clones and their utility for the discovery of genes responding to insect feeding.</title>
        <authorList>
            <person name="Ralph S.G."/>
            <person name="Chun H.J."/>
            <person name="Cooper D."/>
            <person name="Kirkpatrick R."/>
            <person name="Kolosova N."/>
            <person name="Gunter L."/>
            <person name="Tuskan G.A."/>
            <person name="Douglas C.J."/>
            <person name="Holt R.A."/>
            <person name="Jones S.J."/>
            <person name="Marra M.A."/>
            <person name="Bohlmann J."/>
        </authorList>
    </citation>
    <scope>NUCLEOTIDE SEQUENCE</scope>
    <source>
        <tissue evidence="4">Phloem and cambium</tissue>
    </source>
</reference>
<keyword evidence="1" id="KW-0813">Transport</keyword>
<feature type="domain" description="T-SNARE coiled-coil homology" evidence="3">
    <location>
        <begin position="1"/>
        <end position="52"/>
    </location>
</feature>
<keyword evidence="2" id="KW-0812">Transmembrane</keyword>
<keyword evidence="2" id="KW-1133">Transmembrane helix</keyword>
<feature type="transmembrane region" description="Helical" evidence="2">
    <location>
        <begin position="36"/>
        <end position="56"/>
    </location>
</feature>
<evidence type="ECO:0000259" key="3">
    <source>
        <dbReference type="Pfam" id="PF05739"/>
    </source>
</evidence>
<keyword evidence="2" id="KW-0472">Membrane</keyword>
<dbReference type="Pfam" id="PF05739">
    <property type="entry name" value="SNARE"/>
    <property type="match status" value="1"/>
</dbReference>
<name>A9PC17_POPTR</name>
<evidence type="ECO:0000256" key="1">
    <source>
        <dbReference type="ARBA" id="ARBA00022927"/>
    </source>
</evidence>
<accession>A9PC17</accession>
<dbReference type="GO" id="GO:0015031">
    <property type="term" value="P:protein transport"/>
    <property type="evidence" value="ECO:0007669"/>
    <property type="project" value="UniProtKB-KW"/>
</dbReference>
<keyword evidence="1" id="KW-0653">Protein transport</keyword>
<sequence>MIDDIGSHIESAQAATSQGTSQLVKAAKTQRSNSSLACLLMVIFGIVILIVIVVLAA</sequence>
<dbReference type="Gene3D" id="1.20.5.110">
    <property type="match status" value="1"/>
</dbReference>
<organism evidence="4">
    <name type="scientific">Populus trichocarpa</name>
    <name type="common">Western balsam poplar</name>
    <name type="synonym">Populus balsamifera subsp. trichocarpa</name>
    <dbReference type="NCBI Taxonomy" id="3694"/>
    <lineage>
        <taxon>Eukaryota</taxon>
        <taxon>Viridiplantae</taxon>
        <taxon>Streptophyta</taxon>
        <taxon>Embryophyta</taxon>
        <taxon>Tracheophyta</taxon>
        <taxon>Spermatophyta</taxon>
        <taxon>Magnoliopsida</taxon>
        <taxon>eudicotyledons</taxon>
        <taxon>Gunneridae</taxon>
        <taxon>Pentapetalae</taxon>
        <taxon>rosids</taxon>
        <taxon>fabids</taxon>
        <taxon>Malpighiales</taxon>
        <taxon>Salicaceae</taxon>
        <taxon>Saliceae</taxon>
        <taxon>Populus</taxon>
    </lineage>
</organism>
<dbReference type="InterPro" id="IPR000727">
    <property type="entry name" value="T_SNARE_dom"/>
</dbReference>
<evidence type="ECO:0000256" key="2">
    <source>
        <dbReference type="SAM" id="Phobius"/>
    </source>
</evidence>
<dbReference type="AlphaFoldDB" id="A9PC17"/>